<sequence>MQQKDLRNSLHQWSQEKQSNQSFDTQDRIRPEKLGCAKNTQFSDHIIIMALKNEKYDILKTNLDLLSKHFLWAIYNLPDYQHTEFSFVIADQNLSFLFTMCNSSYMHHIEELKDEKLEHFIKFLDHVKTFKLLHFQGINFSINRLDNKALIDQNLNDSTWRRQAAGNIVLKQTISLLKSISLENSNFYGDYTQKIPNLYPQKQKYQCFGACDLVIKPNLGITHVQRRYVLQTVKLGKLKLVRGIRLSIKREMMVQHVKQFSISLAISKKGNSSSLLKL</sequence>
<feature type="compositionally biased region" description="Polar residues" evidence="1">
    <location>
        <begin position="9"/>
        <end position="24"/>
    </location>
</feature>
<evidence type="ECO:0000313" key="2">
    <source>
        <dbReference type="EMBL" id="TNV73234.1"/>
    </source>
</evidence>
<protein>
    <submittedName>
        <fullName evidence="2">Uncharacterized protein</fullName>
    </submittedName>
</protein>
<dbReference type="AlphaFoldDB" id="A0A8J8SWE8"/>
<dbReference type="Proteomes" id="UP000785679">
    <property type="component" value="Unassembled WGS sequence"/>
</dbReference>
<evidence type="ECO:0000256" key="1">
    <source>
        <dbReference type="SAM" id="MobiDB-lite"/>
    </source>
</evidence>
<comment type="caution">
    <text evidence="2">The sequence shown here is derived from an EMBL/GenBank/DDBJ whole genome shotgun (WGS) entry which is preliminary data.</text>
</comment>
<organism evidence="2 3">
    <name type="scientific">Halteria grandinella</name>
    <dbReference type="NCBI Taxonomy" id="5974"/>
    <lineage>
        <taxon>Eukaryota</taxon>
        <taxon>Sar</taxon>
        <taxon>Alveolata</taxon>
        <taxon>Ciliophora</taxon>
        <taxon>Intramacronucleata</taxon>
        <taxon>Spirotrichea</taxon>
        <taxon>Stichotrichia</taxon>
        <taxon>Sporadotrichida</taxon>
        <taxon>Halteriidae</taxon>
        <taxon>Halteria</taxon>
    </lineage>
</organism>
<name>A0A8J8SWE8_HALGN</name>
<proteinExistence type="predicted"/>
<dbReference type="EMBL" id="RRYP01019472">
    <property type="protein sequence ID" value="TNV73234.1"/>
    <property type="molecule type" value="Genomic_DNA"/>
</dbReference>
<reference evidence="2" key="1">
    <citation type="submission" date="2019-06" db="EMBL/GenBank/DDBJ databases">
        <authorList>
            <person name="Zheng W."/>
        </authorList>
    </citation>
    <scope>NUCLEOTIDE SEQUENCE</scope>
    <source>
        <strain evidence="2">QDHG01</strain>
    </source>
</reference>
<keyword evidence="3" id="KW-1185">Reference proteome</keyword>
<accession>A0A8J8SWE8</accession>
<gene>
    <name evidence="2" type="ORF">FGO68_gene9900</name>
</gene>
<feature type="region of interest" description="Disordered" evidence="1">
    <location>
        <begin position="1"/>
        <end position="25"/>
    </location>
</feature>
<evidence type="ECO:0000313" key="3">
    <source>
        <dbReference type="Proteomes" id="UP000785679"/>
    </source>
</evidence>